<feature type="compositionally biased region" description="Basic and acidic residues" evidence="5">
    <location>
        <begin position="8"/>
        <end position="19"/>
    </location>
</feature>
<evidence type="ECO:0000313" key="7">
    <source>
        <dbReference type="Proteomes" id="UP000284684"/>
    </source>
</evidence>
<accession>A0A423GL55</accession>
<feature type="region of interest" description="Disordered" evidence="5">
    <location>
        <begin position="1"/>
        <end position="30"/>
    </location>
</feature>
<evidence type="ECO:0000256" key="1">
    <source>
        <dbReference type="ARBA" id="ARBA00004167"/>
    </source>
</evidence>
<sequence>MLWKKGRRSDNVVDARGEDAGAGGDGDFAHGTSAQRVRWFKTGFAQGQVSQCDTFATKSL</sequence>
<dbReference type="InterPro" id="IPR007343">
    <property type="entry name" value="Uncharacterised_pept_Zn_put"/>
</dbReference>
<comment type="caution">
    <text evidence="6">The sequence shown here is derived from an EMBL/GenBank/DDBJ whole genome shotgun (WGS) entry which is preliminary data.</text>
</comment>
<proteinExistence type="predicted"/>
<keyword evidence="4" id="KW-0472">Membrane</keyword>
<evidence type="ECO:0008006" key="8">
    <source>
        <dbReference type="Google" id="ProtNLM"/>
    </source>
</evidence>
<keyword evidence="2" id="KW-0812">Transmembrane</keyword>
<dbReference type="Pfam" id="PF04228">
    <property type="entry name" value="Zn_peptidase"/>
    <property type="match status" value="1"/>
</dbReference>
<reference evidence="6 7" key="1">
    <citation type="submission" date="2016-10" db="EMBL/GenBank/DDBJ databases">
        <title>Comparative genome analysis of multiple Pseudomonas spp. focuses on biocontrol and plant growth promoting traits.</title>
        <authorList>
            <person name="Tao X.-Y."/>
            <person name="Taylor C.G."/>
        </authorList>
    </citation>
    <scope>NUCLEOTIDE SEQUENCE [LARGE SCALE GENOMIC DNA]</scope>
    <source>
        <strain evidence="6 7">37D10</strain>
    </source>
</reference>
<dbReference type="PANTHER" id="PTHR30168">
    <property type="entry name" value="PUTATIVE MEMBRANE PROTEIN YPFJ"/>
    <property type="match status" value="1"/>
</dbReference>
<dbReference type="Proteomes" id="UP000284684">
    <property type="component" value="Unassembled WGS sequence"/>
</dbReference>
<gene>
    <name evidence="6" type="ORF">BK658_23085</name>
</gene>
<dbReference type="AlphaFoldDB" id="A0A423GL55"/>
<organism evidence="6 7">
    <name type="scientific">Pseudomonas brassicacearum</name>
    <dbReference type="NCBI Taxonomy" id="930166"/>
    <lineage>
        <taxon>Bacteria</taxon>
        <taxon>Pseudomonadati</taxon>
        <taxon>Pseudomonadota</taxon>
        <taxon>Gammaproteobacteria</taxon>
        <taxon>Pseudomonadales</taxon>
        <taxon>Pseudomonadaceae</taxon>
        <taxon>Pseudomonas</taxon>
    </lineage>
</organism>
<keyword evidence="3" id="KW-1133">Transmembrane helix</keyword>
<dbReference type="PANTHER" id="PTHR30168:SF0">
    <property type="entry name" value="INNER MEMBRANE PROTEIN"/>
    <property type="match status" value="1"/>
</dbReference>
<evidence type="ECO:0000256" key="2">
    <source>
        <dbReference type="ARBA" id="ARBA00022692"/>
    </source>
</evidence>
<dbReference type="EMBL" id="MOBI01000027">
    <property type="protein sequence ID" value="ROM91675.1"/>
    <property type="molecule type" value="Genomic_DNA"/>
</dbReference>
<dbReference type="GO" id="GO:0016020">
    <property type="term" value="C:membrane"/>
    <property type="evidence" value="ECO:0007669"/>
    <property type="project" value="UniProtKB-SubCell"/>
</dbReference>
<evidence type="ECO:0000256" key="5">
    <source>
        <dbReference type="SAM" id="MobiDB-lite"/>
    </source>
</evidence>
<comment type="subcellular location">
    <subcellularLocation>
        <location evidence="1">Membrane</location>
        <topology evidence="1">Single-pass membrane protein</topology>
    </subcellularLocation>
</comment>
<evidence type="ECO:0000256" key="4">
    <source>
        <dbReference type="ARBA" id="ARBA00023136"/>
    </source>
</evidence>
<name>A0A423GL55_9PSED</name>
<protein>
    <recommendedName>
        <fullName evidence="8">Neutral zinc metallopeptidase</fullName>
    </recommendedName>
</protein>
<evidence type="ECO:0000256" key="3">
    <source>
        <dbReference type="ARBA" id="ARBA00022989"/>
    </source>
</evidence>
<evidence type="ECO:0000313" key="6">
    <source>
        <dbReference type="EMBL" id="ROM91675.1"/>
    </source>
</evidence>